<dbReference type="EMBL" id="JAUJYN010000004">
    <property type="protein sequence ID" value="KAK1273556.1"/>
    <property type="molecule type" value="Genomic_DNA"/>
</dbReference>
<keyword evidence="2" id="KW-1185">Reference proteome</keyword>
<dbReference type="Proteomes" id="UP001179952">
    <property type="component" value="Unassembled WGS sequence"/>
</dbReference>
<reference evidence="1" key="1">
    <citation type="journal article" date="2023" name="Nat. Commun.">
        <title>Diploid and tetraploid genomes of Acorus and the evolution of monocots.</title>
        <authorList>
            <person name="Ma L."/>
            <person name="Liu K.W."/>
            <person name="Li Z."/>
            <person name="Hsiao Y.Y."/>
            <person name="Qi Y."/>
            <person name="Fu T."/>
            <person name="Tang G.D."/>
            <person name="Zhang D."/>
            <person name="Sun W.H."/>
            <person name="Liu D.K."/>
            <person name="Li Y."/>
            <person name="Chen G.Z."/>
            <person name="Liu X.D."/>
            <person name="Liao X.Y."/>
            <person name="Jiang Y.T."/>
            <person name="Yu X."/>
            <person name="Hao Y."/>
            <person name="Huang J."/>
            <person name="Zhao X.W."/>
            <person name="Ke S."/>
            <person name="Chen Y.Y."/>
            <person name="Wu W.L."/>
            <person name="Hsu J.L."/>
            <person name="Lin Y.F."/>
            <person name="Huang M.D."/>
            <person name="Li C.Y."/>
            <person name="Huang L."/>
            <person name="Wang Z.W."/>
            <person name="Zhao X."/>
            <person name="Zhong W.Y."/>
            <person name="Peng D.H."/>
            <person name="Ahmad S."/>
            <person name="Lan S."/>
            <person name="Zhang J.S."/>
            <person name="Tsai W.C."/>
            <person name="Van de Peer Y."/>
            <person name="Liu Z.J."/>
        </authorList>
    </citation>
    <scope>NUCLEOTIDE SEQUENCE</scope>
    <source>
        <strain evidence="1">SCP</strain>
    </source>
</reference>
<reference evidence="1" key="2">
    <citation type="submission" date="2023-06" db="EMBL/GenBank/DDBJ databases">
        <authorList>
            <person name="Ma L."/>
            <person name="Liu K.-W."/>
            <person name="Li Z."/>
            <person name="Hsiao Y.-Y."/>
            <person name="Qi Y."/>
            <person name="Fu T."/>
            <person name="Tang G."/>
            <person name="Zhang D."/>
            <person name="Sun W.-H."/>
            <person name="Liu D.-K."/>
            <person name="Li Y."/>
            <person name="Chen G.-Z."/>
            <person name="Liu X.-D."/>
            <person name="Liao X.-Y."/>
            <person name="Jiang Y.-T."/>
            <person name="Yu X."/>
            <person name="Hao Y."/>
            <person name="Huang J."/>
            <person name="Zhao X.-W."/>
            <person name="Ke S."/>
            <person name="Chen Y.-Y."/>
            <person name="Wu W.-L."/>
            <person name="Hsu J.-L."/>
            <person name="Lin Y.-F."/>
            <person name="Huang M.-D."/>
            <person name="Li C.-Y."/>
            <person name="Huang L."/>
            <person name="Wang Z.-W."/>
            <person name="Zhao X."/>
            <person name="Zhong W.-Y."/>
            <person name="Peng D.-H."/>
            <person name="Ahmad S."/>
            <person name="Lan S."/>
            <person name="Zhang J.-S."/>
            <person name="Tsai W.-C."/>
            <person name="Van De Peer Y."/>
            <person name="Liu Z.-J."/>
        </authorList>
    </citation>
    <scope>NUCLEOTIDE SEQUENCE</scope>
    <source>
        <strain evidence="1">SCP</strain>
        <tissue evidence="1">Leaves</tissue>
    </source>
</reference>
<comment type="caution">
    <text evidence="1">The sequence shown here is derived from an EMBL/GenBank/DDBJ whole genome shotgun (WGS) entry which is preliminary data.</text>
</comment>
<sequence>MRLWASAETRGKGPKHAEPCCANRYFRGVGKCGVNPDGCERLNKLFSLSASAVYQTHAQMDRRRRLNTTRSSQFLGLRNQQGLWSDSDYGSGVCDPSQSFSDFNLDPMPSKWKSVCEFGGSNSYLEVGGGIFKWMKKKDSSGFPVSPKAVLIFYIA</sequence>
<dbReference type="AlphaFoldDB" id="A0AAV9BB19"/>
<accession>A0AAV9BB19</accession>
<proteinExistence type="predicted"/>
<protein>
    <submittedName>
        <fullName evidence="1">Uncharacterized protein</fullName>
    </submittedName>
</protein>
<name>A0AAV9BB19_ACOGR</name>
<evidence type="ECO:0000313" key="1">
    <source>
        <dbReference type="EMBL" id="KAK1273556.1"/>
    </source>
</evidence>
<gene>
    <name evidence="1" type="ORF">QJS04_geneDACA012409</name>
</gene>
<evidence type="ECO:0000313" key="2">
    <source>
        <dbReference type="Proteomes" id="UP001179952"/>
    </source>
</evidence>
<organism evidence="1 2">
    <name type="scientific">Acorus gramineus</name>
    <name type="common">Dwarf sweet flag</name>
    <dbReference type="NCBI Taxonomy" id="55184"/>
    <lineage>
        <taxon>Eukaryota</taxon>
        <taxon>Viridiplantae</taxon>
        <taxon>Streptophyta</taxon>
        <taxon>Embryophyta</taxon>
        <taxon>Tracheophyta</taxon>
        <taxon>Spermatophyta</taxon>
        <taxon>Magnoliopsida</taxon>
        <taxon>Liliopsida</taxon>
        <taxon>Acoraceae</taxon>
        <taxon>Acorus</taxon>
    </lineage>
</organism>